<sequence length="94" mass="10905">MQTYNQNAFPPFRRGPEAEPIKNAHDQYDVYVNEEYIGKKTLLTQSEEVEDIVDFLKVQGIEGVSTHLDGDHFVIKSEEPEHLKQILQTYLNNL</sequence>
<name>A0A1H8JVX2_9BACI</name>
<keyword evidence="3" id="KW-1185">Reference proteome</keyword>
<protein>
    <submittedName>
        <fullName evidence="2">Uncharacterized protein</fullName>
    </submittedName>
</protein>
<evidence type="ECO:0000313" key="3">
    <source>
        <dbReference type="Proteomes" id="UP000198553"/>
    </source>
</evidence>
<dbReference type="AlphaFoldDB" id="A0A1H8JVX2"/>
<proteinExistence type="predicted"/>
<organism evidence="2 3">
    <name type="scientific">Mesobacillus persicus</name>
    <dbReference type="NCBI Taxonomy" id="930146"/>
    <lineage>
        <taxon>Bacteria</taxon>
        <taxon>Bacillati</taxon>
        <taxon>Bacillota</taxon>
        <taxon>Bacilli</taxon>
        <taxon>Bacillales</taxon>
        <taxon>Bacillaceae</taxon>
        <taxon>Mesobacillus</taxon>
    </lineage>
</organism>
<accession>A0A1H8JVX2</accession>
<evidence type="ECO:0000256" key="1">
    <source>
        <dbReference type="SAM" id="MobiDB-lite"/>
    </source>
</evidence>
<gene>
    <name evidence="2" type="ORF">SAMN05192533_1238</name>
</gene>
<dbReference type="EMBL" id="FOBW01000023">
    <property type="protein sequence ID" value="SEN84839.1"/>
    <property type="molecule type" value="Genomic_DNA"/>
</dbReference>
<dbReference type="OrthoDB" id="2934253at2"/>
<dbReference type="RefSeq" id="WP_090750085.1">
    <property type="nucleotide sequence ID" value="NZ_FOBW01000023.1"/>
</dbReference>
<feature type="region of interest" description="Disordered" evidence="1">
    <location>
        <begin position="1"/>
        <end position="21"/>
    </location>
</feature>
<dbReference type="Proteomes" id="UP000198553">
    <property type="component" value="Unassembled WGS sequence"/>
</dbReference>
<reference evidence="3" key="1">
    <citation type="submission" date="2016-10" db="EMBL/GenBank/DDBJ databases">
        <authorList>
            <person name="Varghese N."/>
            <person name="Submissions S."/>
        </authorList>
    </citation>
    <scope>NUCLEOTIDE SEQUENCE [LARGE SCALE GENOMIC DNA]</scope>
    <source>
        <strain evidence="3">B48,IBRC-M 10115,DSM 25386,CECT 8001</strain>
    </source>
</reference>
<evidence type="ECO:0000313" key="2">
    <source>
        <dbReference type="EMBL" id="SEN84839.1"/>
    </source>
</evidence>